<evidence type="ECO:0000313" key="6">
    <source>
        <dbReference type="EMBL" id="MCZ4590512.1"/>
    </source>
</evidence>
<evidence type="ECO:0000256" key="3">
    <source>
        <dbReference type="ARBA" id="ARBA00023163"/>
    </source>
</evidence>
<dbReference type="SMART" id="SM00418">
    <property type="entry name" value="HTH_ARSR"/>
    <property type="match status" value="1"/>
</dbReference>
<keyword evidence="7" id="KW-0614">Plasmid</keyword>
<keyword evidence="1" id="KW-0805">Transcription regulation</keyword>
<dbReference type="GO" id="GO:0003700">
    <property type="term" value="F:DNA-binding transcription factor activity"/>
    <property type="evidence" value="ECO:0007669"/>
    <property type="project" value="InterPro"/>
</dbReference>
<accession>A0AAX3YVG7</accession>
<dbReference type="NCBIfam" id="NF033788">
    <property type="entry name" value="HTH_metalloreg"/>
    <property type="match status" value="1"/>
</dbReference>
<dbReference type="SUPFAM" id="SSF46785">
    <property type="entry name" value="Winged helix' DNA-binding domain"/>
    <property type="match status" value="1"/>
</dbReference>
<geneLocation type="plasmid" evidence="7 9">
    <name>pRho-VOC14-L</name>
</geneLocation>
<dbReference type="InterPro" id="IPR036388">
    <property type="entry name" value="WH-like_DNA-bd_sf"/>
</dbReference>
<dbReference type="EMBL" id="CP130956">
    <property type="protein sequence ID" value="WLF52223.1"/>
    <property type="molecule type" value="Genomic_DNA"/>
</dbReference>
<dbReference type="InterPro" id="IPR001845">
    <property type="entry name" value="HTH_ArsR_DNA-bd_dom"/>
</dbReference>
<keyword evidence="2" id="KW-0238">DNA-binding</keyword>
<sequence length="126" mass="13919">MTSEPPNRDDFARIARILADPVRLHLLTIIARAREISCTHLVDQANVGASTVSYHVKMLTRAGLVTVVIDGRRRYVRFERETVRLFTGLLSSPVDRDAANSSGLTLPRPRPEDEAPQAPPTAQGHP</sequence>
<reference evidence="7" key="2">
    <citation type="submission" date="2023-07" db="EMBL/GenBank/DDBJ databases">
        <title>Genomic analysis of Rhodococcus opacus VOC-14 with glycol ethers degradation activity.</title>
        <authorList>
            <person name="Narkevich D.A."/>
            <person name="Hlushen A.M."/>
            <person name="Akhremchuk A.E."/>
            <person name="Sikolenko M.A."/>
            <person name="Valentovich L.N."/>
        </authorList>
    </citation>
    <scope>NUCLEOTIDE SEQUENCE</scope>
    <source>
        <strain evidence="7">VOC-14</strain>
        <plasmid evidence="7">pRho-VOC14-L</plasmid>
    </source>
</reference>
<dbReference type="AlphaFoldDB" id="A0AAX3YVG7"/>
<dbReference type="Proteomes" id="UP001066327">
    <property type="component" value="Unassembled WGS sequence"/>
</dbReference>
<feature type="domain" description="HTH arsR-type" evidence="5">
    <location>
        <begin position="3"/>
        <end position="98"/>
    </location>
</feature>
<dbReference type="PANTHER" id="PTHR33154:SF33">
    <property type="entry name" value="TRANSCRIPTIONAL REPRESSOR SDPR"/>
    <property type="match status" value="1"/>
</dbReference>
<evidence type="ECO:0000256" key="4">
    <source>
        <dbReference type="SAM" id="MobiDB-lite"/>
    </source>
</evidence>
<evidence type="ECO:0000256" key="2">
    <source>
        <dbReference type="ARBA" id="ARBA00023125"/>
    </source>
</evidence>
<evidence type="ECO:0000313" key="9">
    <source>
        <dbReference type="Proteomes" id="UP001231166"/>
    </source>
</evidence>
<name>A0AAX3YVG7_RHOOP</name>
<dbReference type="RefSeq" id="WP_269593098.1">
    <property type="nucleotide sequence ID" value="NZ_CP130956.1"/>
</dbReference>
<dbReference type="Pfam" id="PF12840">
    <property type="entry name" value="HTH_20"/>
    <property type="match status" value="1"/>
</dbReference>
<reference evidence="6" key="1">
    <citation type="submission" date="2022-12" db="EMBL/GenBank/DDBJ databases">
        <authorList>
            <person name="Krivoruchko A.V."/>
            <person name="Elkin A."/>
        </authorList>
    </citation>
    <scope>NUCLEOTIDE SEQUENCE</scope>
    <source>
        <strain evidence="6">IEGM 249</strain>
    </source>
</reference>
<dbReference type="InterPro" id="IPR011991">
    <property type="entry name" value="ArsR-like_HTH"/>
</dbReference>
<dbReference type="PROSITE" id="PS50987">
    <property type="entry name" value="HTH_ARSR_2"/>
    <property type="match status" value="1"/>
</dbReference>
<evidence type="ECO:0000256" key="1">
    <source>
        <dbReference type="ARBA" id="ARBA00023015"/>
    </source>
</evidence>
<feature type="region of interest" description="Disordered" evidence="4">
    <location>
        <begin position="93"/>
        <end position="126"/>
    </location>
</feature>
<dbReference type="GO" id="GO:0003677">
    <property type="term" value="F:DNA binding"/>
    <property type="evidence" value="ECO:0007669"/>
    <property type="project" value="UniProtKB-KW"/>
</dbReference>
<gene>
    <name evidence="6" type="ORF">O4328_44040</name>
    <name evidence="7" type="ORF">Q5707_43245</name>
</gene>
<dbReference type="CDD" id="cd00090">
    <property type="entry name" value="HTH_ARSR"/>
    <property type="match status" value="1"/>
</dbReference>
<protein>
    <submittedName>
        <fullName evidence="7">Helix-turn-helix transcriptional regulator</fullName>
    </submittedName>
</protein>
<dbReference type="Gene3D" id="1.10.10.10">
    <property type="entry name" value="Winged helix-like DNA-binding domain superfamily/Winged helix DNA-binding domain"/>
    <property type="match status" value="1"/>
</dbReference>
<dbReference type="PRINTS" id="PR00778">
    <property type="entry name" value="HTHARSR"/>
</dbReference>
<dbReference type="InterPro" id="IPR036390">
    <property type="entry name" value="WH_DNA-bd_sf"/>
</dbReference>
<evidence type="ECO:0000313" key="7">
    <source>
        <dbReference type="EMBL" id="WLF52223.1"/>
    </source>
</evidence>
<keyword evidence="8" id="KW-1185">Reference proteome</keyword>
<dbReference type="InterPro" id="IPR051081">
    <property type="entry name" value="HTH_MetalResp_TranReg"/>
</dbReference>
<dbReference type="Proteomes" id="UP001231166">
    <property type="component" value="Plasmid pRho-VOC14-L"/>
</dbReference>
<keyword evidence="3" id="KW-0804">Transcription</keyword>
<evidence type="ECO:0000313" key="8">
    <source>
        <dbReference type="Proteomes" id="UP001066327"/>
    </source>
</evidence>
<evidence type="ECO:0000259" key="5">
    <source>
        <dbReference type="PROSITE" id="PS50987"/>
    </source>
</evidence>
<organism evidence="7 9">
    <name type="scientific">Rhodococcus opacus</name>
    <name type="common">Nocardia opaca</name>
    <dbReference type="NCBI Taxonomy" id="37919"/>
    <lineage>
        <taxon>Bacteria</taxon>
        <taxon>Bacillati</taxon>
        <taxon>Actinomycetota</taxon>
        <taxon>Actinomycetes</taxon>
        <taxon>Mycobacteriales</taxon>
        <taxon>Nocardiaceae</taxon>
        <taxon>Rhodococcus</taxon>
    </lineage>
</organism>
<dbReference type="EMBL" id="JAPWIS010000052">
    <property type="protein sequence ID" value="MCZ4590512.1"/>
    <property type="molecule type" value="Genomic_DNA"/>
</dbReference>
<dbReference type="PANTHER" id="PTHR33154">
    <property type="entry name" value="TRANSCRIPTIONAL REGULATOR, ARSR FAMILY"/>
    <property type="match status" value="1"/>
</dbReference>
<proteinExistence type="predicted"/>